<accession>A0ABV2PJR6</accession>
<keyword evidence="3" id="KW-1185">Reference proteome</keyword>
<evidence type="ECO:0000259" key="1">
    <source>
        <dbReference type="Pfam" id="PF01548"/>
    </source>
</evidence>
<proteinExistence type="predicted"/>
<comment type="caution">
    <text evidence="2">The sequence shown here is derived from an EMBL/GenBank/DDBJ whole genome shotgun (WGS) entry which is preliminary data.</text>
</comment>
<gene>
    <name evidence="2" type="ORF">ABIA69_002318</name>
</gene>
<dbReference type="PANTHER" id="PTHR33055:SF17">
    <property type="entry name" value="THIRD ORF IN TRANSPOSON ISC1491"/>
    <property type="match status" value="1"/>
</dbReference>
<feature type="domain" description="Transposase IS110-like N-terminal" evidence="1">
    <location>
        <begin position="5"/>
        <end position="111"/>
    </location>
</feature>
<reference evidence="2 3" key="1">
    <citation type="submission" date="2024-06" db="EMBL/GenBank/DDBJ databases">
        <title>Sorghum-associated microbial communities from plants grown in Nebraska, USA.</title>
        <authorList>
            <person name="Schachtman D."/>
        </authorList>
    </citation>
    <scope>NUCLEOTIDE SEQUENCE [LARGE SCALE GENOMIC DNA]</scope>
    <source>
        <strain evidence="2 3">736</strain>
    </source>
</reference>
<dbReference type="EMBL" id="JBEPSB010000009">
    <property type="protein sequence ID" value="MET4561173.1"/>
    <property type="molecule type" value="Genomic_DNA"/>
</dbReference>
<protein>
    <submittedName>
        <fullName evidence="2">Transposase</fullName>
    </submittedName>
</protein>
<dbReference type="Pfam" id="PF01548">
    <property type="entry name" value="DEDD_Tnp_IS110"/>
    <property type="match status" value="1"/>
</dbReference>
<dbReference type="Proteomes" id="UP001549363">
    <property type="component" value="Unassembled WGS sequence"/>
</dbReference>
<evidence type="ECO:0000313" key="3">
    <source>
        <dbReference type="Proteomes" id="UP001549363"/>
    </source>
</evidence>
<sequence length="116" mass="13189">MNPVVGLDVAKGESQVQMFLDKKMPYKNSVKIEHTVEGLEELHSYLIDIERQTGMKPPVVLELTGHYHAPVVQFLEAREYIVIIVNPLVSYRAKSSSLRKTKTDVIDAYHLGVKRI</sequence>
<name>A0ABV2PJR6_9BACI</name>
<dbReference type="InterPro" id="IPR002525">
    <property type="entry name" value="Transp_IS110-like_N"/>
</dbReference>
<dbReference type="PANTHER" id="PTHR33055">
    <property type="entry name" value="TRANSPOSASE FOR INSERTION SEQUENCE ELEMENT IS1111A"/>
    <property type="match status" value="1"/>
</dbReference>
<dbReference type="InterPro" id="IPR047650">
    <property type="entry name" value="Transpos_IS110"/>
</dbReference>
<evidence type="ECO:0000313" key="2">
    <source>
        <dbReference type="EMBL" id="MET4561173.1"/>
    </source>
</evidence>
<organism evidence="2 3">
    <name type="scientific">Lysinibacillus parviboronicapiens</name>
    <dbReference type="NCBI Taxonomy" id="436516"/>
    <lineage>
        <taxon>Bacteria</taxon>
        <taxon>Bacillati</taxon>
        <taxon>Bacillota</taxon>
        <taxon>Bacilli</taxon>
        <taxon>Bacillales</taxon>
        <taxon>Bacillaceae</taxon>
        <taxon>Lysinibacillus</taxon>
    </lineage>
</organism>